<dbReference type="Proteomes" id="UP000027442">
    <property type="component" value="Unassembled WGS sequence"/>
</dbReference>
<dbReference type="GO" id="GO:0005524">
    <property type="term" value="F:ATP binding"/>
    <property type="evidence" value="ECO:0007669"/>
    <property type="project" value="UniProtKB-KW"/>
</dbReference>
<dbReference type="GO" id="GO:0006950">
    <property type="term" value="P:response to stress"/>
    <property type="evidence" value="ECO:0007669"/>
    <property type="project" value="UniProtKB-ARBA"/>
</dbReference>
<evidence type="ECO:0000256" key="16">
    <source>
        <dbReference type="SAM" id="MobiDB-lite"/>
    </source>
</evidence>
<keyword evidence="9 15" id="KW-0418">Kinase</keyword>
<keyword evidence="12 15" id="KW-0324">Glycolysis</keyword>
<keyword evidence="6 15" id="KW-0808">Transferase</keyword>
<dbReference type="GO" id="GO:0016301">
    <property type="term" value="F:kinase activity"/>
    <property type="evidence" value="ECO:0007669"/>
    <property type="project" value="UniProtKB-KW"/>
</dbReference>
<organism evidence="19 20">
    <name type="scientific">Hoylesella loescheii DSM 19665 = JCM 12249 = ATCC 15930</name>
    <dbReference type="NCBI Taxonomy" id="1122985"/>
    <lineage>
        <taxon>Bacteria</taxon>
        <taxon>Pseudomonadati</taxon>
        <taxon>Bacteroidota</taxon>
        <taxon>Bacteroidia</taxon>
        <taxon>Bacteroidales</taxon>
        <taxon>Prevotellaceae</taxon>
        <taxon>Hoylesella</taxon>
    </lineage>
</organism>
<evidence type="ECO:0000256" key="11">
    <source>
        <dbReference type="ARBA" id="ARBA00022842"/>
    </source>
</evidence>
<comment type="catalytic activity">
    <reaction evidence="15">
        <text>pyruvate + ATP = phosphoenolpyruvate + ADP + H(+)</text>
        <dbReference type="Rhea" id="RHEA:18157"/>
        <dbReference type="ChEBI" id="CHEBI:15361"/>
        <dbReference type="ChEBI" id="CHEBI:15378"/>
        <dbReference type="ChEBI" id="CHEBI:30616"/>
        <dbReference type="ChEBI" id="CHEBI:58702"/>
        <dbReference type="ChEBI" id="CHEBI:456216"/>
        <dbReference type="EC" id="2.7.1.40"/>
    </reaction>
</comment>
<evidence type="ECO:0000259" key="17">
    <source>
        <dbReference type="Pfam" id="PF00224"/>
    </source>
</evidence>
<evidence type="ECO:0000256" key="10">
    <source>
        <dbReference type="ARBA" id="ARBA00022840"/>
    </source>
</evidence>
<dbReference type="RefSeq" id="WP_018968407.1">
    <property type="nucleotide sequence ID" value="NZ_KB899228.1"/>
</dbReference>
<dbReference type="SUPFAM" id="SSF50800">
    <property type="entry name" value="PK beta-barrel domain-like"/>
    <property type="match status" value="1"/>
</dbReference>
<comment type="pathway">
    <text evidence="3 15">Carbohydrate degradation; glycolysis; pyruvate from D-glyceraldehyde 3-phosphate: step 5/5.</text>
</comment>
<dbReference type="GO" id="GO:0030955">
    <property type="term" value="F:potassium ion binding"/>
    <property type="evidence" value="ECO:0007669"/>
    <property type="project" value="UniProtKB-UniRule"/>
</dbReference>
<comment type="cofactor">
    <cofactor evidence="2">
        <name>K(+)</name>
        <dbReference type="ChEBI" id="CHEBI:29103"/>
    </cofactor>
</comment>
<keyword evidence="7" id="KW-0479">Metal-binding</keyword>
<dbReference type="Gene3D" id="3.20.20.60">
    <property type="entry name" value="Phosphoenolpyruvate-binding domains"/>
    <property type="match status" value="1"/>
</dbReference>
<dbReference type="PROSITE" id="PS00110">
    <property type="entry name" value="PYRUVATE_KINASE"/>
    <property type="match status" value="1"/>
</dbReference>
<reference evidence="19 20" key="1">
    <citation type="submission" date="2013-08" db="EMBL/GenBank/DDBJ databases">
        <authorList>
            <person name="Weinstock G."/>
            <person name="Sodergren E."/>
            <person name="Wylie T."/>
            <person name="Fulton L."/>
            <person name="Fulton R."/>
            <person name="Fronick C."/>
            <person name="O'Laughlin M."/>
            <person name="Godfrey J."/>
            <person name="Miner T."/>
            <person name="Herter B."/>
            <person name="Appelbaum E."/>
            <person name="Cordes M."/>
            <person name="Lek S."/>
            <person name="Wollam A."/>
            <person name="Pepin K.H."/>
            <person name="Palsikar V.B."/>
            <person name="Mitreva M."/>
            <person name="Wilson R.K."/>
        </authorList>
    </citation>
    <scope>NUCLEOTIDE SEQUENCE [LARGE SCALE GENOMIC DNA]</scope>
    <source>
        <strain evidence="19 20">ATCC 15930</strain>
    </source>
</reference>
<keyword evidence="8" id="KW-0547">Nucleotide-binding</keyword>
<proteinExistence type="inferred from homology"/>
<dbReference type="InterPro" id="IPR011037">
    <property type="entry name" value="Pyrv_Knase-like_insert_dom_sf"/>
</dbReference>
<dbReference type="InterPro" id="IPR001697">
    <property type="entry name" value="Pyr_Knase"/>
</dbReference>
<evidence type="ECO:0000259" key="18">
    <source>
        <dbReference type="Pfam" id="PF02887"/>
    </source>
</evidence>
<dbReference type="InterPro" id="IPR015795">
    <property type="entry name" value="Pyrv_Knase_C"/>
</dbReference>
<dbReference type="PATRIC" id="fig|1122985.7.peg.925"/>
<dbReference type="Gene3D" id="2.40.33.10">
    <property type="entry name" value="PK beta-barrel domain-like"/>
    <property type="match status" value="1"/>
</dbReference>
<comment type="caution">
    <text evidence="19">The sequence shown here is derived from an EMBL/GenBank/DDBJ whole genome shotgun (WGS) entry which is preliminary data.</text>
</comment>
<protein>
    <recommendedName>
        <fullName evidence="5 14">Pyruvate kinase</fullName>
        <ecNumber evidence="5 14">2.7.1.40</ecNumber>
    </recommendedName>
</protein>
<dbReference type="InterPro" id="IPR015793">
    <property type="entry name" value="Pyrv_Knase_brl"/>
</dbReference>
<comment type="cofactor">
    <cofactor evidence="1">
        <name>Mg(2+)</name>
        <dbReference type="ChEBI" id="CHEBI:18420"/>
    </cofactor>
</comment>
<evidence type="ECO:0000256" key="5">
    <source>
        <dbReference type="ARBA" id="ARBA00012142"/>
    </source>
</evidence>
<evidence type="ECO:0000256" key="2">
    <source>
        <dbReference type="ARBA" id="ARBA00001958"/>
    </source>
</evidence>
<name>A0A069QK11_HOYLO</name>
<dbReference type="HOGENOM" id="CLU_015439_0_1_10"/>
<keyword evidence="20" id="KW-1185">Reference proteome</keyword>
<dbReference type="NCBIfam" id="NF004491">
    <property type="entry name" value="PRK05826.1"/>
    <property type="match status" value="1"/>
</dbReference>
<evidence type="ECO:0000256" key="9">
    <source>
        <dbReference type="ARBA" id="ARBA00022777"/>
    </source>
</evidence>
<dbReference type="Pfam" id="PF02887">
    <property type="entry name" value="PK_C"/>
    <property type="match status" value="1"/>
</dbReference>
<evidence type="ECO:0000256" key="3">
    <source>
        <dbReference type="ARBA" id="ARBA00004997"/>
    </source>
</evidence>
<evidence type="ECO:0000256" key="14">
    <source>
        <dbReference type="NCBIfam" id="TIGR01064"/>
    </source>
</evidence>
<dbReference type="InterPro" id="IPR018209">
    <property type="entry name" value="Pyrv_Knase_AS"/>
</dbReference>
<evidence type="ECO:0000256" key="15">
    <source>
        <dbReference type="RuleBase" id="RU000504"/>
    </source>
</evidence>
<comment type="similarity">
    <text evidence="4 15">Belongs to the pyruvate kinase family.</text>
</comment>
<dbReference type="UniPathway" id="UPA00109">
    <property type="reaction ID" value="UER00188"/>
</dbReference>
<dbReference type="GO" id="GO:0004743">
    <property type="term" value="F:pyruvate kinase activity"/>
    <property type="evidence" value="ECO:0007669"/>
    <property type="project" value="UniProtKB-UniRule"/>
</dbReference>
<dbReference type="InterPro" id="IPR036918">
    <property type="entry name" value="Pyrv_Knase_C_sf"/>
</dbReference>
<dbReference type="EC" id="2.7.1.40" evidence="5 14"/>
<gene>
    <name evidence="19" type="ORF">HMPREF1991_00893</name>
</gene>
<keyword evidence="13 19" id="KW-0670">Pyruvate</keyword>
<dbReference type="Pfam" id="PF00224">
    <property type="entry name" value="PK"/>
    <property type="match status" value="1"/>
</dbReference>
<accession>A0A069QK11</accession>
<evidence type="ECO:0000256" key="8">
    <source>
        <dbReference type="ARBA" id="ARBA00022741"/>
    </source>
</evidence>
<dbReference type="FunFam" id="3.20.20.60:FF:000001">
    <property type="entry name" value="Pyruvate kinase"/>
    <property type="match status" value="1"/>
</dbReference>
<sequence length="500" mass="55427">MKQTKIVATISDRRCDQDFIRKLFFAGMNVVRMNTAHASEEGMKEIIRNVRAVSSHIALMIDTKGPEIRTTGVAEPIQYKSGEIVKIFGRPEMETTHDILNVSYPDIANDVKVGDSILFDDGELDMKVLEVQGPMLVTQVQNDGKLGARKSVNVPGEHIALPALTEKDRSNILFAIEQDIDFIAHSFVRSAEDVLAVQKILDEHNSDIKIISKIENQEGIDNIDEIIDASYGVMIARGDLGIEVPLECIPGLQRQIIHKCVLKKKPVIVATQMLHTMINNPRPTRAEVTDIANAVYYRTDALMLSGETASGKYPVEAVKTMAAIAEQAEKDRLRLKGLQISLAHDCSQKEFLAFSAIESTRRLGVAGIITDSETGETARILSSFRGATPILAMCYKEKLQRWLNLSYGVIPVHQKEHLAPQFMFTAAIRMLRQKGYIDLEDKIAYLSGSFGEGGGTTFVEINKVAMALNADSNYRFHLPEHPSKSQMGELEAEETWGGEG</sequence>
<dbReference type="PRINTS" id="PR01050">
    <property type="entry name" value="PYRUVTKNASE"/>
</dbReference>
<dbReference type="AlphaFoldDB" id="A0A069QK11"/>
<keyword evidence="11 15" id="KW-0460">Magnesium</keyword>
<evidence type="ECO:0000256" key="7">
    <source>
        <dbReference type="ARBA" id="ARBA00022723"/>
    </source>
</evidence>
<dbReference type="SUPFAM" id="SSF51621">
    <property type="entry name" value="Phosphoenolpyruvate/pyruvate domain"/>
    <property type="match status" value="1"/>
</dbReference>
<dbReference type="InterPro" id="IPR015806">
    <property type="entry name" value="Pyrv_Knase_insert_dom_sf"/>
</dbReference>
<dbReference type="FunFam" id="2.40.33.10:FF:000001">
    <property type="entry name" value="Pyruvate kinase"/>
    <property type="match status" value="1"/>
</dbReference>
<feature type="compositionally biased region" description="Acidic residues" evidence="16">
    <location>
        <begin position="490"/>
        <end position="500"/>
    </location>
</feature>
<dbReference type="NCBIfam" id="TIGR01064">
    <property type="entry name" value="pyruv_kin"/>
    <property type="match status" value="1"/>
</dbReference>
<evidence type="ECO:0000256" key="6">
    <source>
        <dbReference type="ARBA" id="ARBA00022679"/>
    </source>
</evidence>
<feature type="domain" description="Pyruvate kinase C-terminal" evidence="18">
    <location>
        <begin position="352"/>
        <end position="460"/>
    </location>
</feature>
<dbReference type="InterPro" id="IPR015813">
    <property type="entry name" value="Pyrv/PenolPyrv_kinase-like_dom"/>
</dbReference>
<evidence type="ECO:0000256" key="4">
    <source>
        <dbReference type="ARBA" id="ARBA00008663"/>
    </source>
</evidence>
<evidence type="ECO:0000313" key="20">
    <source>
        <dbReference type="Proteomes" id="UP000027442"/>
    </source>
</evidence>
<dbReference type="GO" id="GO:0000287">
    <property type="term" value="F:magnesium ion binding"/>
    <property type="evidence" value="ECO:0007669"/>
    <property type="project" value="UniProtKB-UniRule"/>
</dbReference>
<dbReference type="Gene3D" id="3.40.1380.20">
    <property type="entry name" value="Pyruvate kinase, C-terminal domain"/>
    <property type="match status" value="1"/>
</dbReference>
<dbReference type="eggNOG" id="COG0469">
    <property type="taxonomic scope" value="Bacteria"/>
</dbReference>
<evidence type="ECO:0000256" key="12">
    <source>
        <dbReference type="ARBA" id="ARBA00023152"/>
    </source>
</evidence>
<dbReference type="InterPro" id="IPR040442">
    <property type="entry name" value="Pyrv_kinase-like_dom_sf"/>
</dbReference>
<dbReference type="SUPFAM" id="SSF52935">
    <property type="entry name" value="PK C-terminal domain-like"/>
    <property type="match status" value="1"/>
</dbReference>
<dbReference type="PANTHER" id="PTHR11817">
    <property type="entry name" value="PYRUVATE KINASE"/>
    <property type="match status" value="1"/>
</dbReference>
<feature type="domain" description="Pyruvate kinase barrel" evidence="17">
    <location>
        <begin position="1"/>
        <end position="318"/>
    </location>
</feature>
<evidence type="ECO:0000256" key="13">
    <source>
        <dbReference type="ARBA" id="ARBA00023317"/>
    </source>
</evidence>
<evidence type="ECO:0000256" key="1">
    <source>
        <dbReference type="ARBA" id="ARBA00001946"/>
    </source>
</evidence>
<feature type="region of interest" description="Disordered" evidence="16">
    <location>
        <begin position="479"/>
        <end position="500"/>
    </location>
</feature>
<keyword evidence="10" id="KW-0067">ATP-binding</keyword>
<dbReference type="EMBL" id="JNGW01000034">
    <property type="protein sequence ID" value="KDR53022.1"/>
    <property type="molecule type" value="Genomic_DNA"/>
</dbReference>
<evidence type="ECO:0000313" key="19">
    <source>
        <dbReference type="EMBL" id="KDR53022.1"/>
    </source>
</evidence>